<sequence>MTTRRNLVVVRAGDNSVHPGWVSGPQRNFDLYVSYFGNQPDRYADHAEYHENRKGMKWPVLGELLQAHPDLIDRYDYVWLPDDDLVADTDTLNRMFDLAAAFRLALAQPALTRNSYYTWPLLLQDPRYVLRYIRFIEVMAPLFDREALRTCLPSFTESNSGWGLDCVWPRLLEARGPRALAILDATPVWHSRPVGGGELYKRTGMNAAQDDMQRLFARYGLDRSAQMEARYVSGGVREVGLPPWRRLLDAITRPLRRANARRLERRAQRKRQQMA</sequence>
<dbReference type="RefSeq" id="WP_072756344.1">
    <property type="nucleotide sequence ID" value="NZ_FQUK01000035.1"/>
</dbReference>
<accession>A0A1M4ZDG2</accession>
<dbReference type="Pfam" id="PF05212">
    <property type="entry name" value="DUF707"/>
    <property type="match status" value="1"/>
</dbReference>
<organism evidence="1 2">
    <name type="scientific">Thermomonas hydrothermalis</name>
    <dbReference type="NCBI Taxonomy" id="213588"/>
    <lineage>
        <taxon>Bacteria</taxon>
        <taxon>Pseudomonadati</taxon>
        <taxon>Pseudomonadota</taxon>
        <taxon>Gammaproteobacteria</taxon>
        <taxon>Lysobacterales</taxon>
        <taxon>Lysobacteraceae</taxon>
        <taxon>Thermomonas</taxon>
    </lineage>
</organism>
<protein>
    <recommendedName>
        <fullName evidence="3">DUF707 domain-containing protein</fullName>
    </recommendedName>
</protein>
<dbReference type="AlphaFoldDB" id="A0A1M4ZDG2"/>
<dbReference type="EMBL" id="FQUK01000035">
    <property type="protein sequence ID" value="SHF15822.1"/>
    <property type="molecule type" value="Genomic_DNA"/>
</dbReference>
<dbReference type="InterPro" id="IPR007877">
    <property type="entry name" value="DUF707"/>
</dbReference>
<name>A0A1M4ZDG2_9GAMM</name>
<dbReference type="SUPFAM" id="SSF53448">
    <property type="entry name" value="Nucleotide-diphospho-sugar transferases"/>
    <property type="match status" value="1"/>
</dbReference>
<gene>
    <name evidence="1" type="ORF">SAMN02745204_01909</name>
</gene>
<evidence type="ECO:0008006" key="3">
    <source>
        <dbReference type="Google" id="ProtNLM"/>
    </source>
</evidence>
<evidence type="ECO:0000313" key="1">
    <source>
        <dbReference type="EMBL" id="SHF15822.1"/>
    </source>
</evidence>
<dbReference type="Proteomes" id="UP000242857">
    <property type="component" value="Unassembled WGS sequence"/>
</dbReference>
<keyword evidence="2" id="KW-1185">Reference proteome</keyword>
<proteinExistence type="predicted"/>
<reference evidence="2" key="1">
    <citation type="submission" date="2016-11" db="EMBL/GenBank/DDBJ databases">
        <authorList>
            <person name="Varghese N."/>
            <person name="Submissions S."/>
        </authorList>
    </citation>
    <scope>NUCLEOTIDE SEQUENCE [LARGE SCALE GENOMIC DNA]</scope>
    <source>
        <strain evidence="2">DSM 14834</strain>
    </source>
</reference>
<dbReference type="InterPro" id="IPR029044">
    <property type="entry name" value="Nucleotide-diphossugar_trans"/>
</dbReference>
<dbReference type="STRING" id="213588.SAMN02745204_01909"/>
<evidence type="ECO:0000313" key="2">
    <source>
        <dbReference type="Proteomes" id="UP000242857"/>
    </source>
</evidence>
<dbReference type="OrthoDB" id="2938920at2"/>